<comment type="caution">
    <text evidence="1">The sequence shown here is derived from an EMBL/GenBank/DDBJ whole genome shotgun (WGS) entry which is preliminary data.</text>
</comment>
<sequence>MIEKVYLDRKFFKGLQQLQRSGKKAALAAARAEDIVARMRSGEIVPDRVGTTTKHGELRIKGVMKYDLGSGYRLVTYKHRRQLYLLYVGSHDDCHRWIENNRELSAAQVKERCTALALEGKALNAAMADVAPDFKEDDYDPLSSVRERDLRVIFSGLVGEQA</sequence>
<dbReference type="Proteomes" id="UP001165427">
    <property type="component" value="Unassembled WGS sequence"/>
</dbReference>
<dbReference type="RefSeq" id="WP_246903091.1">
    <property type="nucleotide sequence ID" value="NZ_JALJRB010000003.1"/>
</dbReference>
<organism evidence="1 2">
    <name type="scientific">Desulfatitalea alkaliphila</name>
    <dbReference type="NCBI Taxonomy" id="2929485"/>
    <lineage>
        <taxon>Bacteria</taxon>
        <taxon>Pseudomonadati</taxon>
        <taxon>Thermodesulfobacteriota</taxon>
        <taxon>Desulfobacteria</taxon>
        <taxon>Desulfobacterales</taxon>
        <taxon>Desulfosarcinaceae</taxon>
        <taxon>Desulfatitalea</taxon>
    </lineage>
</organism>
<gene>
    <name evidence="1" type="ORF">MRX98_03685</name>
</gene>
<dbReference type="EMBL" id="JALJRB010000003">
    <property type="protein sequence ID" value="MCJ8499664.1"/>
    <property type="molecule type" value="Genomic_DNA"/>
</dbReference>
<reference evidence="1" key="1">
    <citation type="submission" date="2022-04" db="EMBL/GenBank/DDBJ databases">
        <title>Desulfatitalea alkaliphila sp. nov., a novel anaerobic sulfate-reducing bacterium isolated from terrestrial mud volcano, Taman Peninsula, Russia.</title>
        <authorList>
            <person name="Khomyakova M.A."/>
            <person name="Merkel A.Y."/>
            <person name="Slobodkin A.I."/>
        </authorList>
    </citation>
    <scope>NUCLEOTIDE SEQUENCE</scope>
    <source>
        <strain evidence="1">M08but</strain>
    </source>
</reference>
<name>A0AA41UI47_9BACT</name>
<evidence type="ECO:0000313" key="1">
    <source>
        <dbReference type="EMBL" id="MCJ8499664.1"/>
    </source>
</evidence>
<keyword evidence="2" id="KW-1185">Reference proteome</keyword>
<protein>
    <submittedName>
        <fullName evidence="1">Uncharacterized protein</fullName>
    </submittedName>
</protein>
<dbReference type="AlphaFoldDB" id="A0AA41UI47"/>
<accession>A0AA41UI47</accession>
<proteinExistence type="predicted"/>
<evidence type="ECO:0000313" key="2">
    <source>
        <dbReference type="Proteomes" id="UP001165427"/>
    </source>
</evidence>